<dbReference type="CDD" id="cd04730">
    <property type="entry name" value="NPD_like"/>
    <property type="match status" value="1"/>
</dbReference>
<keyword evidence="3" id="KW-0288">FMN</keyword>
<evidence type="ECO:0000256" key="5">
    <source>
        <dbReference type="ARBA" id="ARBA00023033"/>
    </source>
</evidence>
<dbReference type="Gene3D" id="3.20.20.70">
    <property type="entry name" value="Aldolase class I"/>
    <property type="match status" value="1"/>
</dbReference>
<evidence type="ECO:0000256" key="2">
    <source>
        <dbReference type="ARBA" id="ARBA00022630"/>
    </source>
</evidence>
<evidence type="ECO:0000256" key="4">
    <source>
        <dbReference type="ARBA" id="ARBA00023002"/>
    </source>
</evidence>
<dbReference type="InterPro" id="IPR004136">
    <property type="entry name" value="NMO"/>
</dbReference>
<keyword evidence="5" id="KW-0503">Monooxygenase</keyword>
<dbReference type="GO" id="GO:0018580">
    <property type="term" value="F:nitronate monooxygenase activity"/>
    <property type="evidence" value="ECO:0007669"/>
    <property type="project" value="InterPro"/>
</dbReference>
<dbReference type="SUPFAM" id="SSF51412">
    <property type="entry name" value="Inosine monophosphate dehydrogenase (IMPDH)"/>
    <property type="match status" value="1"/>
</dbReference>
<comment type="similarity">
    <text evidence="1">Belongs to the nitronate monooxygenase family. NMO class I subfamily.</text>
</comment>
<evidence type="ECO:0000313" key="7">
    <source>
        <dbReference type="Proteomes" id="UP000094256"/>
    </source>
</evidence>
<evidence type="ECO:0000256" key="3">
    <source>
        <dbReference type="ARBA" id="ARBA00022643"/>
    </source>
</evidence>
<dbReference type="STRING" id="1560345.AWL63_16350"/>
<keyword evidence="6" id="KW-0223">Dioxygenase</keyword>
<sequence>MTLPVSLSARLAIPAIVAPMFLVSGPDLVVACCTAGLLGTFPALNQRTTDGFEQWLEAIAARLAGVSDAAPFGVNLIVHKSNTRLDADLERIVAHKVPVVITSLGAVSEVVRAVQSYGGLVLHDVISARHAEKAVAAGVDGLIAVCAGAGGHAGRLSPFALVSEIRTFFDGPLALAGAISEGRHIAAARMMGADLGYIGSHFIVAEESLASSAQKAMMLEARAADITYTDKVTGVNANFLTPSLAAATLPDSHGGLSIAEEARAWKSIWSAGHGVGGARAIRPARDICAALVAEYQAAKRIAL</sequence>
<reference evidence="6 7" key="1">
    <citation type="submission" date="2016-01" db="EMBL/GenBank/DDBJ databases">
        <title>Complete genome and mega plasmid sequence of Sphingomonas panacis DCY99 elicits systemic resistance in rice to Xanthomonas oryzae.</title>
        <authorList>
            <person name="Kim Y.J."/>
            <person name="Yang D.C."/>
            <person name="Sing P."/>
        </authorList>
    </citation>
    <scope>NUCLEOTIDE SEQUENCE [LARGE SCALE GENOMIC DNA]</scope>
    <source>
        <strain evidence="6 7">DCY99</strain>
    </source>
</reference>
<evidence type="ECO:0000313" key="6">
    <source>
        <dbReference type="EMBL" id="AOH85285.1"/>
    </source>
</evidence>
<proteinExistence type="inferred from homology"/>
<keyword evidence="7" id="KW-1185">Reference proteome</keyword>
<dbReference type="PANTHER" id="PTHR42747:SF4">
    <property type="entry name" value="BLR1330 PROTEIN"/>
    <property type="match status" value="1"/>
</dbReference>
<dbReference type="OrthoDB" id="9778912at2"/>
<keyword evidence="4" id="KW-0560">Oxidoreductase</keyword>
<dbReference type="Proteomes" id="UP000094256">
    <property type="component" value="Chromosome"/>
</dbReference>
<dbReference type="RefSeq" id="WP_069205817.1">
    <property type="nucleotide sequence ID" value="NZ_CP014168.1"/>
</dbReference>
<dbReference type="PANTHER" id="PTHR42747">
    <property type="entry name" value="NITRONATE MONOOXYGENASE-RELATED"/>
    <property type="match status" value="1"/>
</dbReference>
<evidence type="ECO:0000256" key="1">
    <source>
        <dbReference type="ARBA" id="ARBA00009881"/>
    </source>
</evidence>
<gene>
    <name evidence="6" type="ORF">AWL63_16350</name>
</gene>
<dbReference type="InterPro" id="IPR013785">
    <property type="entry name" value="Aldolase_TIM"/>
</dbReference>
<dbReference type="Pfam" id="PF03060">
    <property type="entry name" value="NMO"/>
    <property type="match status" value="1"/>
</dbReference>
<accession>A0A1B3ZCZ2</accession>
<dbReference type="EMBL" id="CP014168">
    <property type="protein sequence ID" value="AOH85285.1"/>
    <property type="molecule type" value="Genomic_DNA"/>
</dbReference>
<dbReference type="AlphaFoldDB" id="A0A1B3ZCZ2"/>
<dbReference type="KEGG" id="span:AWL63_16350"/>
<organism evidence="6 7">
    <name type="scientific">Sphingomonas panacis</name>
    <dbReference type="NCBI Taxonomy" id="1560345"/>
    <lineage>
        <taxon>Bacteria</taxon>
        <taxon>Pseudomonadati</taxon>
        <taxon>Pseudomonadota</taxon>
        <taxon>Alphaproteobacteria</taxon>
        <taxon>Sphingomonadales</taxon>
        <taxon>Sphingomonadaceae</taxon>
        <taxon>Sphingomonas</taxon>
    </lineage>
</organism>
<keyword evidence="2" id="KW-0285">Flavoprotein</keyword>
<protein>
    <submittedName>
        <fullName evidence="6">2-nitropropane dioxygenase</fullName>
    </submittedName>
</protein>
<dbReference type="GO" id="GO:0051213">
    <property type="term" value="F:dioxygenase activity"/>
    <property type="evidence" value="ECO:0007669"/>
    <property type="project" value="UniProtKB-KW"/>
</dbReference>
<name>A0A1B3ZCZ2_9SPHN</name>